<name>A0ABS1H5X1_9BACL</name>
<dbReference type="EMBL" id="JAEOAH010000005">
    <property type="protein sequence ID" value="MBK3494448.1"/>
    <property type="molecule type" value="Genomic_DNA"/>
</dbReference>
<evidence type="ECO:0000256" key="4">
    <source>
        <dbReference type="ARBA" id="ARBA00022741"/>
    </source>
</evidence>
<comment type="caution">
    <text evidence="8">The sequence shown here is derived from an EMBL/GenBank/DDBJ whole genome shotgun (WGS) entry which is preliminary data.</text>
</comment>
<keyword evidence="2" id="KW-0813">Transport</keyword>
<evidence type="ECO:0000313" key="9">
    <source>
        <dbReference type="Proteomes" id="UP000618943"/>
    </source>
</evidence>
<keyword evidence="3" id="KW-1003">Cell membrane</keyword>
<protein>
    <submittedName>
        <fullName evidence="8">Amino acid ABC transporter ATP-binding protein</fullName>
    </submittedName>
</protein>
<sequence length="255" mass="28287">MISVQNLHKSYKDNEVLKGISLTVEKGQVVAIIGPSGSGKSTFLRCLNVLEQADKGQITIDDVAVDIANLTNKKTELLRHKTAMVFQNYSLFKNKTVKENITMPLVTVQKKSQREADSIAENLLAQVGLSDKENFYPNSLSGGQQQRVGIARAVALNPYAILFDEPTSALDPELVGEVLQVIQSLALSNMTMIVVTHEMSFARQVADHVVFMAEGYIVEQGTPEEIFNNPKQERTKKFLQQLSVEKQLVVKELVI</sequence>
<dbReference type="InterPro" id="IPR027417">
    <property type="entry name" value="P-loop_NTPase"/>
</dbReference>
<evidence type="ECO:0000259" key="7">
    <source>
        <dbReference type="PROSITE" id="PS50893"/>
    </source>
</evidence>
<proteinExistence type="predicted"/>
<dbReference type="RefSeq" id="WP_200748319.1">
    <property type="nucleotide sequence ID" value="NZ_JAEOAH010000005.1"/>
</dbReference>
<feature type="domain" description="ABC transporter" evidence="7">
    <location>
        <begin position="2"/>
        <end position="239"/>
    </location>
</feature>
<dbReference type="PANTHER" id="PTHR43166:SF35">
    <property type="entry name" value="L-CYSTINE IMPORT ATP-BINDING PROTEIN TCYN"/>
    <property type="match status" value="1"/>
</dbReference>
<dbReference type="Proteomes" id="UP000618943">
    <property type="component" value="Unassembled WGS sequence"/>
</dbReference>
<gene>
    <name evidence="8" type="ORF">JFL43_06150</name>
</gene>
<keyword evidence="4" id="KW-0547">Nucleotide-binding</keyword>
<evidence type="ECO:0000313" key="8">
    <source>
        <dbReference type="EMBL" id="MBK3494448.1"/>
    </source>
</evidence>
<dbReference type="PROSITE" id="PS50893">
    <property type="entry name" value="ABC_TRANSPORTER_2"/>
    <property type="match status" value="1"/>
</dbReference>
<keyword evidence="6" id="KW-0472">Membrane</keyword>
<dbReference type="SMART" id="SM00382">
    <property type="entry name" value="AAA"/>
    <property type="match status" value="1"/>
</dbReference>
<dbReference type="CDD" id="cd03262">
    <property type="entry name" value="ABC_HisP_GlnQ"/>
    <property type="match status" value="1"/>
</dbReference>
<dbReference type="InterPro" id="IPR030679">
    <property type="entry name" value="ABC_ATPase_HisP-typ"/>
</dbReference>
<dbReference type="InterPro" id="IPR003593">
    <property type="entry name" value="AAA+_ATPase"/>
</dbReference>
<dbReference type="Pfam" id="PF00005">
    <property type="entry name" value="ABC_tran"/>
    <property type="match status" value="1"/>
</dbReference>
<dbReference type="Gene3D" id="3.40.50.300">
    <property type="entry name" value="P-loop containing nucleotide triphosphate hydrolases"/>
    <property type="match status" value="1"/>
</dbReference>
<dbReference type="PROSITE" id="PS00211">
    <property type="entry name" value="ABC_TRANSPORTER_1"/>
    <property type="match status" value="1"/>
</dbReference>
<dbReference type="InterPro" id="IPR017871">
    <property type="entry name" value="ABC_transporter-like_CS"/>
</dbReference>
<evidence type="ECO:0000256" key="3">
    <source>
        <dbReference type="ARBA" id="ARBA00022475"/>
    </source>
</evidence>
<comment type="subcellular location">
    <subcellularLocation>
        <location evidence="1">Cell membrane</location>
        <topology evidence="1">Peripheral membrane protein</topology>
    </subcellularLocation>
</comment>
<reference evidence="8 9" key="1">
    <citation type="submission" date="2020-12" db="EMBL/GenBank/DDBJ databases">
        <title>YIM B01967 draft genome.</title>
        <authorList>
            <person name="Yan X."/>
        </authorList>
    </citation>
    <scope>NUCLEOTIDE SEQUENCE [LARGE SCALE GENOMIC DNA]</scope>
    <source>
        <strain evidence="8 9">YIM B01967</strain>
    </source>
</reference>
<dbReference type="SUPFAM" id="SSF52540">
    <property type="entry name" value="P-loop containing nucleoside triphosphate hydrolases"/>
    <property type="match status" value="1"/>
</dbReference>
<evidence type="ECO:0000256" key="6">
    <source>
        <dbReference type="ARBA" id="ARBA00023136"/>
    </source>
</evidence>
<dbReference type="GO" id="GO:0005524">
    <property type="term" value="F:ATP binding"/>
    <property type="evidence" value="ECO:0007669"/>
    <property type="project" value="UniProtKB-KW"/>
</dbReference>
<dbReference type="InterPro" id="IPR003439">
    <property type="entry name" value="ABC_transporter-like_ATP-bd"/>
</dbReference>
<evidence type="ECO:0000256" key="2">
    <source>
        <dbReference type="ARBA" id="ARBA00022448"/>
    </source>
</evidence>
<evidence type="ECO:0000256" key="5">
    <source>
        <dbReference type="ARBA" id="ARBA00022840"/>
    </source>
</evidence>
<organism evidence="8 9">
    <name type="scientific">Viridibacillus soli</name>
    <dbReference type="NCBI Taxonomy" id="2798301"/>
    <lineage>
        <taxon>Bacteria</taxon>
        <taxon>Bacillati</taxon>
        <taxon>Bacillota</taxon>
        <taxon>Bacilli</taxon>
        <taxon>Bacillales</taxon>
        <taxon>Caryophanaceae</taxon>
        <taxon>Viridibacillus</taxon>
    </lineage>
</organism>
<accession>A0ABS1H5X1</accession>
<dbReference type="PANTHER" id="PTHR43166">
    <property type="entry name" value="AMINO ACID IMPORT ATP-BINDING PROTEIN"/>
    <property type="match status" value="1"/>
</dbReference>
<evidence type="ECO:0000256" key="1">
    <source>
        <dbReference type="ARBA" id="ARBA00004202"/>
    </source>
</evidence>
<dbReference type="PIRSF" id="PIRSF039085">
    <property type="entry name" value="ABC_ATPase_HisP"/>
    <property type="match status" value="1"/>
</dbReference>
<keyword evidence="5 8" id="KW-0067">ATP-binding</keyword>
<dbReference type="InterPro" id="IPR050086">
    <property type="entry name" value="MetN_ABC_transporter-like"/>
</dbReference>
<keyword evidence="9" id="KW-1185">Reference proteome</keyword>